<proteinExistence type="predicted"/>
<keyword evidence="3" id="KW-1185">Reference proteome</keyword>
<gene>
    <name evidence="2" type="ORF">DM194_00350</name>
</gene>
<dbReference type="InterPro" id="IPR050471">
    <property type="entry name" value="AB_hydrolase"/>
</dbReference>
<reference evidence="2 3" key="1">
    <citation type="journal article" date="2019" name="Int. J. Syst. Evol. Microbiol.">
        <title>Azospirillum ramasamyi sp. nov., a novel diazotrophic bacterium isolated from fermented bovine products.</title>
        <authorList>
            <person name="Anandham R."/>
            <person name="Heo J."/>
            <person name="Krishnamoorthy R."/>
            <person name="SenthilKumar M."/>
            <person name="Gopal N.O."/>
            <person name="Kim S.J."/>
            <person name="Kwon S.W."/>
        </authorList>
    </citation>
    <scope>NUCLEOTIDE SEQUENCE [LARGE SCALE GENOMIC DNA]</scope>
    <source>
        <strain evidence="2 3">M2T2B2</strain>
    </source>
</reference>
<dbReference type="KEGG" id="azm:DM194_00350"/>
<evidence type="ECO:0000259" key="1">
    <source>
        <dbReference type="Pfam" id="PF00561"/>
    </source>
</evidence>
<dbReference type="SUPFAM" id="SSF53474">
    <property type="entry name" value="alpha/beta-Hydrolases"/>
    <property type="match status" value="1"/>
</dbReference>
<dbReference type="OrthoDB" id="9779853at2"/>
<dbReference type="EMBL" id="CP029829">
    <property type="protein sequence ID" value="AWU92852.1"/>
    <property type="molecule type" value="Genomic_DNA"/>
</dbReference>
<dbReference type="PANTHER" id="PTHR43433">
    <property type="entry name" value="HYDROLASE, ALPHA/BETA FOLD FAMILY PROTEIN"/>
    <property type="match status" value="1"/>
</dbReference>
<name>A0A2U9S0T8_9PROT</name>
<dbReference type="PRINTS" id="PR00111">
    <property type="entry name" value="ABHYDROLASE"/>
</dbReference>
<organism evidence="2 3">
    <name type="scientific">Azospirillum ramasamyi</name>
    <dbReference type="NCBI Taxonomy" id="682998"/>
    <lineage>
        <taxon>Bacteria</taxon>
        <taxon>Pseudomonadati</taxon>
        <taxon>Pseudomonadota</taxon>
        <taxon>Alphaproteobacteria</taxon>
        <taxon>Rhodospirillales</taxon>
        <taxon>Azospirillaceae</taxon>
        <taxon>Azospirillum</taxon>
    </lineage>
</organism>
<accession>A0A2U9S0T8</accession>
<dbReference type="Proteomes" id="UP000249605">
    <property type="component" value="Chromosome"/>
</dbReference>
<dbReference type="InterPro" id="IPR000073">
    <property type="entry name" value="AB_hydrolase_1"/>
</dbReference>
<dbReference type="Pfam" id="PF00561">
    <property type="entry name" value="Abhydrolase_1"/>
    <property type="match status" value="1"/>
</dbReference>
<evidence type="ECO:0000313" key="2">
    <source>
        <dbReference type="EMBL" id="AWU92852.1"/>
    </source>
</evidence>
<sequence length="276" mass="30324">MGYIQTDDGVRLFYRDWGNREGARPILFVSSWSLTSDAWAYQMAPLSEQGCRCIAFDRRGHGRSDESPTGYGFDRLADDIAALMEALDLRGVTLVGHSMATGEIVRCLTRHGSGQSGSGRVAGVVMVGTITPLMARTGDNPDGVDPAMFETFRSEQLLRDFPKWLGDNIDPFVNEETSVEMKGWVTGMALQSSLNALLECHRAITSADFREELPAIAVPTLVVHGERDVTTPLALAERTVALMPNAALSFYEGAPHGLFLTHRDRFNAELLAFARR</sequence>
<dbReference type="GO" id="GO:0016787">
    <property type="term" value="F:hydrolase activity"/>
    <property type="evidence" value="ECO:0007669"/>
    <property type="project" value="UniProtKB-KW"/>
</dbReference>
<protein>
    <submittedName>
        <fullName evidence="2">Alpha/beta hydrolase</fullName>
    </submittedName>
</protein>
<dbReference type="Gene3D" id="3.40.50.1820">
    <property type="entry name" value="alpha/beta hydrolase"/>
    <property type="match status" value="1"/>
</dbReference>
<evidence type="ECO:0000313" key="3">
    <source>
        <dbReference type="Proteomes" id="UP000249605"/>
    </source>
</evidence>
<dbReference type="InterPro" id="IPR029058">
    <property type="entry name" value="AB_hydrolase_fold"/>
</dbReference>
<dbReference type="RefSeq" id="WP_111065427.1">
    <property type="nucleotide sequence ID" value="NZ_CP029829.1"/>
</dbReference>
<keyword evidence="2" id="KW-0378">Hydrolase</keyword>
<feature type="domain" description="AB hydrolase-1" evidence="1">
    <location>
        <begin position="25"/>
        <end position="262"/>
    </location>
</feature>
<dbReference type="PANTHER" id="PTHR43433:SF5">
    <property type="entry name" value="AB HYDROLASE-1 DOMAIN-CONTAINING PROTEIN"/>
    <property type="match status" value="1"/>
</dbReference>
<dbReference type="AlphaFoldDB" id="A0A2U9S0T8"/>